<dbReference type="InterPro" id="IPR011766">
    <property type="entry name" value="TPP_enzyme_TPP-bd"/>
</dbReference>
<dbReference type="InterPro" id="IPR029061">
    <property type="entry name" value="THDP-binding"/>
</dbReference>
<dbReference type="PROSITE" id="PS00187">
    <property type="entry name" value="TPP_ENZYMES"/>
    <property type="match status" value="1"/>
</dbReference>
<evidence type="ECO:0000313" key="8">
    <source>
        <dbReference type="Proteomes" id="UP000070226"/>
    </source>
</evidence>
<reference evidence="7 8" key="1">
    <citation type="submission" date="2016-01" db="EMBL/GenBank/DDBJ databases">
        <authorList>
            <person name="Oliw E.H."/>
        </authorList>
    </citation>
    <scope>NUCLEOTIDE SEQUENCE [LARGE SCALE GENOMIC DNA]</scope>
    <source>
        <strain evidence="7 8">CMW7756B</strain>
    </source>
</reference>
<evidence type="ECO:0000256" key="1">
    <source>
        <dbReference type="ARBA" id="ARBA00007812"/>
    </source>
</evidence>
<dbReference type="InterPro" id="IPR029035">
    <property type="entry name" value="DHS-like_NAD/FAD-binding_dom"/>
</dbReference>
<dbReference type="InterPro" id="IPR012001">
    <property type="entry name" value="Thiamin_PyroP_enz_TPP-bd_dom"/>
</dbReference>
<dbReference type="EMBL" id="LRQT01000006">
    <property type="protein sequence ID" value="KXA65359.1"/>
    <property type="molecule type" value="Genomic_DNA"/>
</dbReference>
<protein>
    <submittedName>
        <fullName evidence="7">Thiamine pyrophosphate enzyme, TPP binding domain protein</fullName>
    </submittedName>
</protein>
<comment type="caution">
    <text evidence="7">The sequence shown here is derived from an EMBL/GenBank/DDBJ whole genome shotgun (WGS) entry which is preliminary data.</text>
</comment>
<dbReference type="CDD" id="cd07039">
    <property type="entry name" value="TPP_PYR_POX"/>
    <property type="match status" value="1"/>
</dbReference>
<keyword evidence="2 3" id="KW-0786">Thiamine pyrophosphate</keyword>
<gene>
    <name evidence="7" type="ORF">HMPREF3233_00360</name>
</gene>
<dbReference type="PANTHER" id="PTHR42981">
    <property type="entry name" value="PYRUVATE DEHYDROGENASE [UBIQUINONE]"/>
    <property type="match status" value="1"/>
</dbReference>
<dbReference type="InterPro" id="IPR047210">
    <property type="entry name" value="TPP_PYR_POXB-like"/>
</dbReference>
<comment type="similarity">
    <text evidence="1 3">Belongs to the TPP enzyme family.</text>
</comment>
<dbReference type="InterPro" id="IPR047212">
    <property type="entry name" value="TPP_POXB-like"/>
</dbReference>
<dbReference type="AlphaFoldDB" id="A0A133S6P2"/>
<dbReference type="PANTHER" id="PTHR42981:SF2">
    <property type="entry name" value="PYRUVATE DEHYDROGENASE [UBIQUINONE]"/>
    <property type="match status" value="1"/>
</dbReference>
<proteinExistence type="inferred from homology"/>
<name>A0A133S6P2_9FIRM</name>
<dbReference type="GO" id="GO:0030976">
    <property type="term" value="F:thiamine pyrophosphate binding"/>
    <property type="evidence" value="ECO:0007669"/>
    <property type="project" value="InterPro"/>
</dbReference>
<evidence type="ECO:0000259" key="5">
    <source>
        <dbReference type="Pfam" id="PF02775"/>
    </source>
</evidence>
<dbReference type="Gene3D" id="3.40.50.1220">
    <property type="entry name" value="TPP-binding domain"/>
    <property type="match status" value="1"/>
</dbReference>
<accession>A0A133S6P2</accession>
<dbReference type="PATRIC" id="fig|39777.7.peg.351"/>
<feature type="domain" description="Thiamine pyrophosphate enzyme TPP-binding" evidence="5">
    <location>
        <begin position="382"/>
        <end position="529"/>
    </location>
</feature>
<evidence type="ECO:0000256" key="3">
    <source>
        <dbReference type="RuleBase" id="RU362132"/>
    </source>
</evidence>
<dbReference type="SUPFAM" id="SSF52467">
    <property type="entry name" value="DHS-like NAD/FAD-binding domain"/>
    <property type="match status" value="1"/>
</dbReference>
<dbReference type="Gene3D" id="3.40.50.970">
    <property type="match status" value="2"/>
</dbReference>
<dbReference type="STRING" id="39777.B7L28_04615"/>
<dbReference type="InterPro" id="IPR012000">
    <property type="entry name" value="Thiamin_PyroP_enz_cen_dom"/>
</dbReference>
<dbReference type="Proteomes" id="UP000070226">
    <property type="component" value="Unassembled WGS sequence"/>
</dbReference>
<evidence type="ECO:0000259" key="4">
    <source>
        <dbReference type="Pfam" id="PF00205"/>
    </source>
</evidence>
<dbReference type="SUPFAM" id="SSF52518">
    <property type="entry name" value="Thiamin diphosphate-binding fold (THDP-binding)"/>
    <property type="match status" value="2"/>
</dbReference>
<dbReference type="InterPro" id="IPR000399">
    <property type="entry name" value="TPP-bd_CS"/>
</dbReference>
<dbReference type="Pfam" id="PF00205">
    <property type="entry name" value="TPP_enzyme_M"/>
    <property type="match status" value="1"/>
</dbReference>
<organism evidence="7">
    <name type="scientific">Veillonella atypica</name>
    <dbReference type="NCBI Taxonomy" id="39777"/>
    <lineage>
        <taxon>Bacteria</taxon>
        <taxon>Bacillati</taxon>
        <taxon>Bacillota</taxon>
        <taxon>Negativicutes</taxon>
        <taxon>Veillonellales</taxon>
        <taxon>Veillonellaceae</taxon>
        <taxon>Veillonella</taxon>
    </lineage>
</organism>
<dbReference type="FunFam" id="3.40.50.1220:FF:000013">
    <property type="entry name" value="Pyruvate dehydrogenase [ubiquinone]"/>
    <property type="match status" value="1"/>
</dbReference>
<dbReference type="Pfam" id="PF02775">
    <property type="entry name" value="TPP_enzyme_C"/>
    <property type="match status" value="1"/>
</dbReference>
<evidence type="ECO:0000256" key="2">
    <source>
        <dbReference type="ARBA" id="ARBA00023052"/>
    </source>
</evidence>
<evidence type="ECO:0000313" key="7">
    <source>
        <dbReference type="EMBL" id="KXA65359.1"/>
    </source>
</evidence>
<feature type="domain" description="Thiamine pyrophosphate enzyme N-terminal TPP-binding" evidence="6">
    <location>
        <begin position="6"/>
        <end position="116"/>
    </location>
</feature>
<dbReference type="Pfam" id="PF02776">
    <property type="entry name" value="TPP_enzyme_N"/>
    <property type="match status" value="1"/>
</dbReference>
<dbReference type="InterPro" id="IPR047211">
    <property type="entry name" value="POXB-like"/>
</dbReference>
<dbReference type="CDD" id="cd02014">
    <property type="entry name" value="TPP_POX"/>
    <property type="match status" value="1"/>
</dbReference>
<feature type="domain" description="Thiamine pyrophosphate enzyme central" evidence="4">
    <location>
        <begin position="194"/>
        <end position="320"/>
    </location>
</feature>
<evidence type="ECO:0000259" key="6">
    <source>
        <dbReference type="Pfam" id="PF02776"/>
    </source>
</evidence>
<dbReference type="GO" id="GO:0000287">
    <property type="term" value="F:magnesium ion binding"/>
    <property type="evidence" value="ECO:0007669"/>
    <property type="project" value="InterPro"/>
</dbReference>
<dbReference type="GO" id="GO:0003824">
    <property type="term" value="F:catalytic activity"/>
    <property type="evidence" value="ECO:0007669"/>
    <property type="project" value="InterPro"/>
</dbReference>
<dbReference type="RefSeq" id="WP_060807170.1">
    <property type="nucleotide sequence ID" value="NZ_KQ958054.1"/>
</dbReference>
<dbReference type="NCBIfam" id="NF006591">
    <property type="entry name" value="PRK09124.1"/>
    <property type="match status" value="1"/>
</dbReference>
<sequence>MAKKRISDVLIEVLANAGIERIYGITGDSLNSVNDSLRRNGKIQFEHVRHEESAAFAAGAEALLTGKLTVCAGSSGPGNLHLINGLFDCHRNRVPVLAIASHIPQSEVGLNYFQETHPENLFKECSCFCELVSNPKQMPEILFRAMNAAVGNRDVAVIVLPGDVAVMETEIDELPTWHAPKLPRVIPQSEDILEMVQHINNGKRITLFCGAGCAGAHDEVVELATKLQAPVVHAFRGKEWVEWDNPYDVGMTGLLGYTSGYRAIEQCDTLIMLGTDFPYRPFYPENAKVIQVDINPSALGARIPLTQGIIGSVKDTLHELLPHLTQRDDTEFIDTVRKAYTKFRNDLDSYAVAEPDGVAIHPQYFVNRLNKLAADDAIFTFDVGTPVIWTARHIKTNGKRRIIGSYNHGSMANAMMHAIGAQNACPNRQVISLSGDGGFTMMMGEMLSLKQLNLPVKVFVFNNEELSFIAMEMKASGYLDYATDFVNPDFGKLAESAGIKGISITNSSEVDEKIKEALNYNEGPVIINVRVDKQELAMPPKIAYQQAKGFSKYLINAILDGRGTELKEMAKTNWMKYKSLY</sequence>